<feature type="transmembrane region" description="Helical" evidence="11">
    <location>
        <begin position="281"/>
        <end position="308"/>
    </location>
</feature>
<keyword evidence="5" id="KW-0256">Endoplasmic reticulum</keyword>
<keyword evidence="14" id="KW-1185">Reference proteome</keyword>
<comment type="caution">
    <text evidence="13">The sequence shown here is derived from an EMBL/GenBank/DDBJ whole genome shotgun (WGS) entry which is preliminary data.</text>
</comment>
<sequence length="473" mass="53321">MAPASGASEPFPPLSTSADFQLRTDEANAAAARRRRKSSGLGSQLRVGDTGAPALATSIAHLAGKSQSKDIAKEAHAGATPGSSKRLSKRRKARSVLRRAKHYALKHTWVLPLVILTVFLSLYALNPTESNPVHHFIFLSYKIPVTSADEVPQYGKGLWDIAFVVFYTVVLSFTREFIMQELLRPMARRAGLRSRGKQARYMEQMYTAIYFAFLGPAGMYIMSRTPVWYFNTRGMYESFPHLTHEAYFKFYYLFQAAYWSQQAIVLLLGMEAPRKDFKELIGHHIVSLALIALSYRFHFTYMGLAVYITHDISDFFLATSKSLNYVDHPLTGPYYALFMAVWIYLRHYLNLRILFSLFTEFQTVGPYGLDWAGEQFKCDLSFYITGGLLSALQALNLFWLFYILRIAYRFAVHNVAKDDRSDDEELEDDEDLSSDPNGQEAAAATLKANTIANGKAKTYAVTAAAPVANGKKR</sequence>
<gene>
    <name evidence="13" type="ORF">B0H66DRAFT_352067</name>
</gene>
<feature type="domain" description="TLC" evidence="12">
    <location>
        <begin position="196"/>
        <end position="412"/>
    </location>
</feature>
<keyword evidence="7 9" id="KW-0472">Membrane</keyword>
<feature type="transmembrane region" description="Helical" evidence="11">
    <location>
        <begin position="352"/>
        <end position="369"/>
    </location>
</feature>
<keyword evidence="8" id="KW-0325">Glycoprotein</keyword>
<evidence type="ECO:0000256" key="9">
    <source>
        <dbReference type="PROSITE-ProRule" id="PRU00205"/>
    </source>
</evidence>
<comment type="similarity">
    <text evidence="2">Belongs to the sphingosine N-acyltransferase family.</text>
</comment>
<feature type="transmembrane region" description="Helical" evidence="11">
    <location>
        <begin position="205"/>
        <end position="230"/>
    </location>
</feature>
<dbReference type="SMART" id="SM00724">
    <property type="entry name" value="TLC"/>
    <property type="match status" value="1"/>
</dbReference>
<dbReference type="PANTHER" id="PTHR12560">
    <property type="entry name" value="LONGEVITY ASSURANCE FACTOR 1 LAG1"/>
    <property type="match status" value="1"/>
</dbReference>
<evidence type="ECO:0000256" key="11">
    <source>
        <dbReference type="SAM" id="Phobius"/>
    </source>
</evidence>
<dbReference type="InterPro" id="IPR006634">
    <property type="entry name" value="TLC-dom"/>
</dbReference>
<evidence type="ECO:0000256" key="7">
    <source>
        <dbReference type="ARBA" id="ARBA00023136"/>
    </source>
</evidence>
<evidence type="ECO:0000256" key="1">
    <source>
        <dbReference type="ARBA" id="ARBA00004477"/>
    </source>
</evidence>
<feature type="transmembrane region" description="Helical" evidence="11">
    <location>
        <begin position="157"/>
        <end position="178"/>
    </location>
</feature>
<evidence type="ECO:0000256" key="8">
    <source>
        <dbReference type="ARBA" id="ARBA00023180"/>
    </source>
</evidence>
<feature type="transmembrane region" description="Helical" evidence="11">
    <location>
        <begin position="381"/>
        <end position="404"/>
    </location>
</feature>
<dbReference type="PANTHER" id="PTHR12560:SF11">
    <property type="entry name" value="CERAMIDE SYNTHASE LAC1-RELATED"/>
    <property type="match status" value="1"/>
</dbReference>
<feature type="transmembrane region" description="Helical" evidence="11">
    <location>
        <begin position="250"/>
        <end position="269"/>
    </location>
</feature>
<dbReference type="EMBL" id="JAUEDM010000007">
    <property type="protein sequence ID" value="KAK3313453.1"/>
    <property type="molecule type" value="Genomic_DNA"/>
</dbReference>
<feature type="region of interest" description="Disordered" evidence="10">
    <location>
        <begin position="70"/>
        <end position="92"/>
    </location>
</feature>
<evidence type="ECO:0000256" key="5">
    <source>
        <dbReference type="ARBA" id="ARBA00022824"/>
    </source>
</evidence>
<evidence type="ECO:0000256" key="3">
    <source>
        <dbReference type="ARBA" id="ARBA00022679"/>
    </source>
</evidence>
<evidence type="ECO:0000256" key="10">
    <source>
        <dbReference type="SAM" id="MobiDB-lite"/>
    </source>
</evidence>
<dbReference type="Pfam" id="PF03798">
    <property type="entry name" value="TRAM_LAG1_CLN8"/>
    <property type="match status" value="1"/>
</dbReference>
<proteinExistence type="inferred from homology"/>
<dbReference type="InterPro" id="IPR016439">
    <property type="entry name" value="Lag1/Lac1-like"/>
</dbReference>
<keyword evidence="4 9" id="KW-0812">Transmembrane</keyword>
<dbReference type="GO" id="GO:0050291">
    <property type="term" value="F:sphingosine N-acyltransferase activity"/>
    <property type="evidence" value="ECO:0007669"/>
    <property type="project" value="InterPro"/>
</dbReference>
<evidence type="ECO:0000313" key="14">
    <source>
        <dbReference type="Proteomes" id="UP001283341"/>
    </source>
</evidence>
<accession>A0AAE0HV66</accession>
<keyword evidence="6 11" id="KW-1133">Transmembrane helix</keyword>
<feature type="region of interest" description="Disordered" evidence="10">
    <location>
        <begin position="1"/>
        <end position="47"/>
    </location>
</feature>
<evidence type="ECO:0000256" key="2">
    <source>
        <dbReference type="ARBA" id="ARBA00009808"/>
    </source>
</evidence>
<evidence type="ECO:0000313" key="13">
    <source>
        <dbReference type="EMBL" id="KAK3313453.1"/>
    </source>
</evidence>
<organism evidence="13 14">
    <name type="scientific">Apodospora peruviana</name>
    <dbReference type="NCBI Taxonomy" id="516989"/>
    <lineage>
        <taxon>Eukaryota</taxon>
        <taxon>Fungi</taxon>
        <taxon>Dikarya</taxon>
        <taxon>Ascomycota</taxon>
        <taxon>Pezizomycotina</taxon>
        <taxon>Sordariomycetes</taxon>
        <taxon>Sordariomycetidae</taxon>
        <taxon>Sordariales</taxon>
        <taxon>Lasiosphaeriaceae</taxon>
        <taxon>Apodospora</taxon>
    </lineage>
</organism>
<comment type="subcellular location">
    <subcellularLocation>
        <location evidence="1">Endoplasmic reticulum membrane</location>
        <topology evidence="1">Multi-pass membrane protein</topology>
    </subcellularLocation>
</comment>
<feature type="transmembrane region" description="Helical" evidence="11">
    <location>
        <begin position="328"/>
        <end position="345"/>
    </location>
</feature>
<dbReference type="GO" id="GO:0005789">
    <property type="term" value="C:endoplasmic reticulum membrane"/>
    <property type="evidence" value="ECO:0007669"/>
    <property type="project" value="UniProtKB-SubCell"/>
</dbReference>
<name>A0AAE0HV66_9PEZI</name>
<dbReference type="PROSITE" id="PS50922">
    <property type="entry name" value="TLC"/>
    <property type="match status" value="1"/>
</dbReference>
<keyword evidence="3" id="KW-0808">Transferase</keyword>
<dbReference type="GO" id="GO:0046513">
    <property type="term" value="P:ceramide biosynthetic process"/>
    <property type="evidence" value="ECO:0007669"/>
    <property type="project" value="InterPro"/>
</dbReference>
<evidence type="ECO:0000256" key="6">
    <source>
        <dbReference type="ARBA" id="ARBA00022989"/>
    </source>
</evidence>
<protein>
    <submittedName>
        <fullName evidence="13">TLC domain-containing protein</fullName>
    </submittedName>
</protein>
<feature type="transmembrane region" description="Helical" evidence="11">
    <location>
        <begin position="108"/>
        <end position="125"/>
    </location>
</feature>
<evidence type="ECO:0000256" key="4">
    <source>
        <dbReference type="ARBA" id="ARBA00022692"/>
    </source>
</evidence>
<dbReference type="AlphaFoldDB" id="A0AAE0HV66"/>
<reference evidence="13" key="1">
    <citation type="journal article" date="2023" name="Mol. Phylogenet. Evol.">
        <title>Genome-scale phylogeny and comparative genomics of the fungal order Sordariales.</title>
        <authorList>
            <person name="Hensen N."/>
            <person name="Bonometti L."/>
            <person name="Westerberg I."/>
            <person name="Brannstrom I.O."/>
            <person name="Guillou S."/>
            <person name="Cros-Aarteil S."/>
            <person name="Calhoun S."/>
            <person name="Haridas S."/>
            <person name="Kuo A."/>
            <person name="Mondo S."/>
            <person name="Pangilinan J."/>
            <person name="Riley R."/>
            <person name="LaButti K."/>
            <person name="Andreopoulos B."/>
            <person name="Lipzen A."/>
            <person name="Chen C."/>
            <person name="Yan M."/>
            <person name="Daum C."/>
            <person name="Ng V."/>
            <person name="Clum A."/>
            <person name="Steindorff A."/>
            <person name="Ohm R.A."/>
            <person name="Martin F."/>
            <person name="Silar P."/>
            <person name="Natvig D.O."/>
            <person name="Lalanne C."/>
            <person name="Gautier V."/>
            <person name="Ament-Velasquez S.L."/>
            <person name="Kruys A."/>
            <person name="Hutchinson M.I."/>
            <person name="Powell A.J."/>
            <person name="Barry K."/>
            <person name="Miller A.N."/>
            <person name="Grigoriev I.V."/>
            <person name="Debuchy R."/>
            <person name="Gladieux P."/>
            <person name="Hiltunen Thoren M."/>
            <person name="Johannesson H."/>
        </authorList>
    </citation>
    <scope>NUCLEOTIDE SEQUENCE</scope>
    <source>
        <strain evidence="13">CBS 118394</strain>
    </source>
</reference>
<reference evidence="13" key="2">
    <citation type="submission" date="2023-06" db="EMBL/GenBank/DDBJ databases">
        <authorList>
            <consortium name="Lawrence Berkeley National Laboratory"/>
            <person name="Haridas S."/>
            <person name="Hensen N."/>
            <person name="Bonometti L."/>
            <person name="Westerberg I."/>
            <person name="Brannstrom I.O."/>
            <person name="Guillou S."/>
            <person name="Cros-Aarteil S."/>
            <person name="Calhoun S."/>
            <person name="Kuo A."/>
            <person name="Mondo S."/>
            <person name="Pangilinan J."/>
            <person name="Riley R."/>
            <person name="Labutti K."/>
            <person name="Andreopoulos B."/>
            <person name="Lipzen A."/>
            <person name="Chen C."/>
            <person name="Yanf M."/>
            <person name="Daum C."/>
            <person name="Ng V."/>
            <person name="Clum A."/>
            <person name="Steindorff A."/>
            <person name="Ohm R."/>
            <person name="Martin F."/>
            <person name="Silar P."/>
            <person name="Natvig D."/>
            <person name="Lalanne C."/>
            <person name="Gautier V."/>
            <person name="Ament-Velasquez S.L."/>
            <person name="Kruys A."/>
            <person name="Hutchinson M.I."/>
            <person name="Powell A.J."/>
            <person name="Barry K."/>
            <person name="Miller A.N."/>
            <person name="Grigoriev I.V."/>
            <person name="Debuchy R."/>
            <person name="Gladieux P."/>
            <person name="Thoren M.H."/>
            <person name="Johannesson H."/>
        </authorList>
    </citation>
    <scope>NUCLEOTIDE SEQUENCE</scope>
    <source>
        <strain evidence="13">CBS 118394</strain>
    </source>
</reference>
<dbReference type="Proteomes" id="UP001283341">
    <property type="component" value="Unassembled WGS sequence"/>
</dbReference>
<evidence type="ECO:0000259" key="12">
    <source>
        <dbReference type="PROSITE" id="PS50922"/>
    </source>
</evidence>